<feature type="chain" id="PRO_5009667269" description="DUF3575 domain-containing protein" evidence="1">
    <location>
        <begin position="22"/>
        <end position="265"/>
    </location>
</feature>
<organism evidence="2 3">
    <name type="scientific">Chitinophaga sancti</name>
    <dbReference type="NCBI Taxonomy" id="1004"/>
    <lineage>
        <taxon>Bacteria</taxon>
        <taxon>Pseudomonadati</taxon>
        <taxon>Bacteroidota</taxon>
        <taxon>Chitinophagia</taxon>
        <taxon>Chitinophagales</taxon>
        <taxon>Chitinophagaceae</taxon>
        <taxon>Chitinophaga</taxon>
    </lineage>
</organism>
<dbReference type="EMBL" id="FPIZ01000009">
    <property type="protein sequence ID" value="SFW62877.1"/>
    <property type="molecule type" value="Genomic_DNA"/>
</dbReference>
<evidence type="ECO:0000256" key="1">
    <source>
        <dbReference type="SAM" id="SignalP"/>
    </source>
</evidence>
<dbReference type="Proteomes" id="UP000183788">
    <property type="component" value="Unassembled WGS sequence"/>
</dbReference>
<keyword evidence="1" id="KW-0732">Signal</keyword>
<gene>
    <name evidence="2" type="ORF">SAMN05661012_03013</name>
</gene>
<evidence type="ECO:0000313" key="2">
    <source>
        <dbReference type="EMBL" id="SFW62877.1"/>
    </source>
</evidence>
<proteinExistence type="predicted"/>
<name>A0A1K1QSX8_9BACT</name>
<evidence type="ECO:0008006" key="4">
    <source>
        <dbReference type="Google" id="ProtNLM"/>
    </source>
</evidence>
<dbReference type="InterPro" id="IPR021958">
    <property type="entry name" value="DUF3575"/>
</dbReference>
<feature type="signal peptide" evidence="1">
    <location>
        <begin position="1"/>
        <end position="21"/>
    </location>
</feature>
<evidence type="ECO:0000313" key="3">
    <source>
        <dbReference type="Proteomes" id="UP000183788"/>
    </source>
</evidence>
<dbReference type="STRING" id="1004.SAMN05661012_03013"/>
<dbReference type="AlphaFoldDB" id="A0A1K1QSX8"/>
<protein>
    <recommendedName>
        <fullName evidence="4">DUF3575 domain-containing protein</fullName>
    </recommendedName>
</protein>
<dbReference type="Gene3D" id="2.40.160.20">
    <property type="match status" value="1"/>
</dbReference>
<dbReference type="Pfam" id="PF12099">
    <property type="entry name" value="DUF3575"/>
    <property type="match status" value="1"/>
</dbReference>
<reference evidence="2 3" key="1">
    <citation type="submission" date="2016-11" db="EMBL/GenBank/DDBJ databases">
        <authorList>
            <person name="Jaros S."/>
            <person name="Januszkiewicz K."/>
            <person name="Wedrychowicz H."/>
        </authorList>
    </citation>
    <scope>NUCLEOTIDE SEQUENCE [LARGE SCALE GENOMIC DNA]</scope>
    <source>
        <strain evidence="2 3">DSM 784</strain>
    </source>
</reference>
<accession>A0A1K1QSX8</accession>
<sequence length="265" mass="30359">MIMKRTLLIATTILLALQSMAQDIELNHEKPTAGTKAELIRRAKLKKNYVTDKALDPRPPSPSEPGVTVGTNFLSLLEEDAGPSLWVEYRFSKHLEVGLQGTWVLYSGRNDDFPHNGFRFQPDLKYYFLPKHHKIMPFVGLGGVFTQVHYRAFTTEPDDGMAGGPSFSKAGTTMENKRMLGYALIFGFKKYLDRDRHRLALEVYMGLGGKWKSFPGRSAERTKYIENRINDLHNPIDFGFFDGYEYLRPNQYAYIPVCVKIGYRF</sequence>